<evidence type="ECO:0000256" key="6">
    <source>
        <dbReference type="ARBA" id="ARBA00022989"/>
    </source>
</evidence>
<evidence type="ECO:0000256" key="2">
    <source>
        <dbReference type="ARBA" id="ARBA00007647"/>
    </source>
</evidence>
<sequence length="625" mass="72694">MSCYSTLFLFMNPFHFIEYIKTTITFHIPHVLLICFSTTMRRKRHTTFLLSLLVILIFATFSLHTSRNAISSWPQYSDIHNRHRKLNTTSHVIILKNPNNLVNELARQTRRVSSIKDSSISLSTTVSILLPDWEILVIVSPNTPLSSSLHQHHYCLFPNNVKSLATFSGSLPFTNRTTFKCDFPESVRRRRMFSQPMLVTDPTQNEFHNHNPTPELIRWNFLVYESFSTDDDVVLFAKGVNNRQRYDRSPHELRCVFDFDFGDVIRSDVTSSVQEVFRCPHPDPSELDYYSYEPQRIKISLEIVNENIVVPSVAYYTPRPKPKPTNTFITPKAQEKHFLCACTMVYNVGKFLQEWVMYHSKVGVDNFVLYDNGSDDDLYDVVEELRGEGYNVTTLFWIWPKTQEAGFSHSVLYSKAKGLCKWVMYVDVDEFVFSPSWGQEHEFGSLRSMLALPEERGIRVGQVSIRCLEFGPSGQQGNPVKGVTQGYTCRRKGEQRHKSVVLVDAVDGGLRNVIHHFEVDEKKGFRTKQIGMEEVVVNHYKYQAWDEFKSKFRRRVSAYVVDWTQALNPKSKDRTPGLGFQAIEPKDWQNRFCEVRDLRLKFLTQSWFGSITPNGYRMAWQRQSR</sequence>
<feature type="transmembrane region" description="Helical" evidence="8">
    <location>
        <begin position="48"/>
        <end position="65"/>
    </location>
</feature>
<dbReference type="Pfam" id="PF01697">
    <property type="entry name" value="Glyco_transf_92"/>
    <property type="match status" value="1"/>
</dbReference>
<dbReference type="InterPro" id="IPR008166">
    <property type="entry name" value="Glyco_transf_92"/>
</dbReference>
<comment type="similarity">
    <text evidence="2 8">Belongs to the glycosyltransferase 92 family.</text>
</comment>
<evidence type="ECO:0000313" key="9">
    <source>
        <dbReference type="EMBL" id="KAK7311021.1"/>
    </source>
</evidence>
<dbReference type="GO" id="GO:0016020">
    <property type="term" value="C:membrane"/>
    <property type="evidence" value="ECO:0007669"/>
    <property type="project" value="UniProtKB-SubCell"/>
</dbReference>
<evidence type="ECO:0000256" key="3">
    <source>
        <dbReference type="ARBA" id="ARBA00022676"/>
    </source>
</evidence>
<keyword evidence="5 8" id="KW-0812">Transmembrane</keyword>
<name>A0AAN9K6X0_CLITE</name>
<feature type="transmembrane region" description="Helical" evidence="8">
    <location>
        <begin position="16"/>
        <end position="36"/>
    </location>
</feature>
<proteinExistence type="inferred from homology"/>
<dbReference type="EMBL" id="JAYKXN010000002">
    <property type="protein sequence ID" value="KAK7311021.1"/>
    <property type="molecule type" value="Genomic_DNA"/>
</dbReference>
<evidence type="ECO:0000256" key="8">
    <source>
        <dbReference type="RuleBase" id="RU366017"/>
    </source>
</evidence>
<keyword evidence="6 8" id="KW-1133">Transmembrane helix</keyword>
<comment type="caution">
    <text evidence="9">The sequence shown here is derived from an EMBL/GenBank/DDBJ whole genome shotgun (WGS) entry which is preliminary data.</text>
</comment>
<keyword evidence="3 8" id="KW-0328">Glycosyltransferase</keyword>
<gene>
    <name evidence="9" type="ORF">RJT34_08873</name>
</gene>
<dbReference type="PANTHER" id="PTHR21461">
    <property type="entry name" value="GLYCOSYLTRANSFERASE FAMILY 92 PROTEIN"/>
    <property type="match status" value="1"/>
</dbReference>
<keyword evidence="4 8" id="KW-0808">Transferase</keyword>
<evidence type="ECO:0000256" key="1">
    <source>
        <dbReference type="ARBA" id="ARBA00004167"/>
    </source>
</evidence>
<organism evidence="9 10">
    <name type="scientific">Clitoria ternatea</name>
    <name type="common">Butterfly pea</name>
    <dbReference type="NCBI Taxonomy" id="43366"/>
    <lineage>
        <taxon>Eukaryota</taxon>
        <taxon>Viridiplantae</taxon>
        <taxon>Streptophyta</taxon>
        <taxon>Embryophyta</taxon>
        <taxon>Tracheophyta</taxon>
        <taxon>Spermatophyta</taxon>
        <taxon>Magnoliopsida</taxon>
        <taxon>eudicotyledons</taxon>
        <taxon>Gunneridae</taxon>
        <taxon>Pentapetalae</taxon>
        <taxon>rosids</taxon>
        <taxon>fabids</taxon>
        <taxon>Fabales</taxon>
        <taxon>Fabaceae</taxon>
        <taxon>Papilionoideae</taxon>
        <taxon>50 kb inversion clade</taxon>
        <taxon>NPAAA clade</taxon>
        <taxon>indigoferoid/millettioid clade</taxon>
        <taxon>Phaseoleae</taxon>
        <taxon>Clitoria</taxon>
    </lineage>
</organism>
<evidence type="ECO:0000256" key="7">
    <source>
        <dbReference type="ARBA" id="ARBA00023136"/>
    </source>
</evidence>
<dbReference type="AlphaFoldDB" id="A0AAN9K6X0"/>
<keyword evidence="7 8" id="KW-0472">Membrane</keyword>
<dbReference type="PANTHER" id="PTHR21461:SF69">
    <property type="entry name" value="GLYCOSYLTRANSFERASE FAMILY 92 PROTEIN"/>
    <property type="match status" value="1"/>
</dbReference>
<dbReference type="GO" id="GO:0016757">
    <property type="term" value="F:glycosyltransferase activity"/>
    <property type="evidence" value="ECO:0007669"/>
    <property type="project" value="UniProtKB-UniRule"/>
</dbReference>
<comment type="subcellular location">
    <subcellularLocation>
        <location evidence="1">Membrane</location>
        <topology evidence="1">Single-pass membrane protein</topology>
    </subcellularLocation>
</comment>
<protein>
    <recommendedName>
        <fullName evidence="8">Glycosyltransferase family 92 protein</fullName>
        <ecNumber evidence="8">2.4.1.-</ecNumber>
    </recommendedName>
</protein>
<keyword evidence="10" id="KW-1185">Reference proteome</keyword>
<reference evidence="9 10" key="1">
    <citation type="submission" date="2024-01" db="EMBL/GenBank/DDBJ databases">
        <title>The genomes of 5 underutilized Papilionoideae crops provide insights into root nodulation and disease resistance.</title>
        <authorList>
            <person name="Yuan L."/>
        </authorList>
    </citation>
    <scope>NUCLEOTIDE SEQUENCE [LARGE SCALE GENOMIC DNA]</scope>
    <source>
        <strain evidence="9">LY-2023</strain>
        <tissue evidence="9">Leaf</tissue>
    </source>
</reference>
<dbReference type="Proteomes" id="UP001359559">
    <property type="component" value="Unassembled WGS sequence"/>
</dbReference>
<evidence type="ECO:0000256" key="5">
    <source>
        <dbReference type="ARBA" id="ARBA00022692"/>
    </source>
</evidence>
<comment type="caution">
    <text evidence="8">Lacks conserved residue(s) required for the propagation of feature annotation.</text>
</comment>
<accession>A0AAN9K6X0</accession>
<dbReference type="GO" id="GO:0005737">
    <property type="term" value="C:cytoplasm"/>
    <property type="evidence" value="ECO:0007669"/>
    <property type="project" value="TreeGrafter"/>
</dbReference>
<evidence type="ECO:0000256" key="4">
    <source>
        <dbReference type="ARBA" id="ARBA00022679"/>
    </source>
</evidence>
<dbReference type="EC" id="2.4.1.-" evidence="8"/>
<evidence type="ECO:0000313" key="10">
    <source>
        <dbReference type="Proteomes" id="UP001359559"/>
    </source>
</evidence>